<evidence type="ECO:0000313" key="11">
    <source>
        <dbReference type="Proteomes" id="UP001222325"/>
    </source>
</evidence>
<dbReference type="PROSITE" id="PS51405">
    <property type="entry name" value="HEME_HALOPEROXIDASE"/>
    <property type="match status" value="1"/>
</dbReference>
<name>A0AAD6U646_9AGAR</name>
<organism evidence="10 11">
    <name type="scientific">Mycena belliarum</name>
    <dbReference type="NCBI Taxonomy" id="1033014"/>
    <lineage>
        <taxon>Eukaryota</taxon>
        <taxon>Fungi</taxon>
        <taxon>Dikarya</taxon>
        <taxon>Basidiomycota</taxon>
        <taxon>Agaricomycotina</taxon>
        <taxon>Agaricomycetes</taxon>
        <taxon>Agaricomycetidae</taxon>
        <taxon>Agaricales</taxon>
        <taxon>Marasmiineae</taxon>
        <taxon>Mycenaceae</taxon>
        <taxon>Mycena</taxon>
    </lineage>
</organism>
<keyword evidence="6" id="KW-0408">Iron</keyword>
<dbReference type="SUPFAM" id="SSF47571">
    <property type="entry name" value="Cloroperoxidase"/>
    <property type="match status" value="1"/>
</dbReference>
<comment type="cofactor">
    <cofactor evidence="1">
        <name>heme b</name>
        <dbReference type="ChEBI" id="CHEBI:60344"/>
    </cofactor>
</comment>
<dbReference type="Pfam" id="PF01328">
    <property type="entry name" value="Peroxidase_2"/>
    <property type="match status" value="1"/>
</dbReference>
<comment type="caution">
    <text evidence="10">The sequence shown here is derived from an EMBL/GenBank/DDBJ whole genome shotgun (WGS) entry which is preliminary data.</text>
</comment>
<evidence type="ECO:0000256" key="2">
    <source>
        <dbReference type="ARBA" id="ARBA00022559"/>
    </source>
</evidence>
<keyword evidence="8" id="KW-0732">Signal</keyword>
<dbReference type="InterPro" id="IPR036851">
    <property type="entry name" value="Chloroperoxidase-like_sf"/>
</dbReference>
<sequence>MRFQISTFVLATLVFSTQAIGASHKFMPAKPTDARSPCPGLNTLANHGYLRRSGSNFTIEELMDATKEAFNLDWAPILVAAKFGLLSGEDRSSFSRMNLKALNLHNLIEHDASVSRGDFGNGTGDNVHFDEKFFSVLANKNPGVDYYNARAAGETQRDRLAHSIATNPLVVNTRKEFLLRSRESALYLSIFGNPITGVAPKKYVNIFFREERLPIKEGWKKNKKLITVETLSPIEEEIRNFSEWNATQACEPLILGPSLTL</sequence>
<dbReference type="GO" id="GO:0046872">
    <property type="term" value="F:metal ion binding"/>
    <property type="evidence" value="ECO:0007669"/>
    <property type="project" value="UniProtKB-KW"/>
</dbReference>
<evidence type="ECO:0000259" key="9">
    <source>
        <dbReference type="PROSITE" id="PS51405"/>
    </source>
</evidence>
<keyword evidence="2" id="KW-0575">Peroxidase</keyword>
<dbReference type="PANTHER" id="PTHR33577:SF9">
    <property type="entry name" value="PEROXIDASE STCC"/>
    <property type="match status" value="1"/>
</dbReference>
<gene>
    <name evidence="10" type="ORF">B0H15DRAFT_170443</name>
</gene>
<feature type="domain" description="Heme haloperoxidase family profile" evidence="9">
    <location>
        <begin position="22"/>
        <end position="236"/>
    </location>
</feature>
<accession>A0AAD6U646</accession>
<dbReference type="AlphaFoldDB" id="A0AAD6U646"/>
<evidence type="ECO:0000256" key="1">
    <source>
        <dbReference type="ARBA" id="ARBA00001970"/>
    </source>
</evidence>
<evidence type="ECO:0000256" key="8">
    <source>
        <dbReference type="SAM" id="SignalP"/>
    </source>
</evidence>
<dbReference type="EMBL" id="JARJCN010000018">
    <property type="protein sequence ID" value="KAJ7092336.1"/>
    <property type="molecule type" value="Genomic_DNA"/>
</dbReference>
<evidence type="ECO:0000256" key="4">
    <source>
        <dbReference type="ARBA" id="ARBA00022723"/>
    </source>
</evidence>
<dbReference type="Proteomes" id="UP001222325">
    <property type="component" value="Unassembled WGS sequence"/>
</dbReference>
<reference evidence="10" key="1">
    <citation type="submission" date="2023-03" db="EMBL/GenBank/DDBJ databases">
        <title>Massive genome expansion in bonnet fungi (Mycena s.s.) driven by repeated elements and novel gene families across ecological guilds.</title>
        <authorList>
            <consortium name="Lawrence Berkeley National Laboratory"/>
            <person name="Harder C.B."/>
            <person name="Miyauchi S."/>
            <person name="Viragh M."/>
            <person name="Kuo A."/>
            <person name="Thoen E."/>
            <person name="Andreopoulos B."/>
            <person name="Lu D."/>
            <person name="Skrede I."/>
            <person name="Drula E."/>
            <person name="Henrissat B."/>
            <person name="Morin E."/>
            <person name="Kohler A."/>
            <person name="Barry K."/>
            <person name="LaButti K."/>
            <person name="Morin E."/>
            <person name="Salamov A."/>
            <person name="Lipzen A."/>
            <person name="Mereny Z."/>
            <person name="Hegedus B."/>
            <person name="Baldrian P."/>
            <person name="Stursova M."/>
            <person name="Weitz H."/>
            <person name="Taylor A."/>
            <person name="Grigoriev I.V."/>
            <person name="Nagy L.G."/>
            <person name="Martin F."/>
            <person name="Kauserud H."/>
        </authorList>
    </citation>
    <scope>NUCLEOTIDE SEQUENCE</scope>
    <source>
        <strain evidence="10">CBHHK173m</strain>
    </source>
</reference>
<comment type="similarity">
    <text evidence="7">Belongs to the chloroperoxidase family.</text>
</comment>
<feature type="chain" id="PRO_5041899329" evidence="8">
    <location>
        <begin position="20"/>
        <end position="261"/>
    </location>
</feature>
<keyword evidence="4" id="KW-0479">Metal-binding</keyword>
<keyword evidence="5" id="KW-0560">Oxidoreductase</keyword>
<dbReference type="InterPro" id="IPR000028">
    <property type="entry name" value="Chloroperoxidase"/>
</dbReference>
<evidence type="ECO:0000256" key="5">
    <source>
        <dbReference type="ARBA" id="ARBA00023002"/>
    </source>
</evidence>
<dbReference type="Gene3D" id="1.10.489.10">
    <property type="entry name" value="Chloroperoxidase-like"/>
    <property type="match status" value="1"/>
</dbReference>
<evidence type="ECO:0000256" key="6">
    <source>
        <dbReference type="ARBA" id="ARBA00023004"/>
    </source>
</evidence>
<protein>
    <submittedName>
        <fullName evidence="10">Cloroperoxidase</fullName>
    </submittedName>
</protein>
<keyword evidence="11" id="KW-1185">Reference proteome</keyword>
<evidence type="ECO:0000313" key="10">
    <source>
        <dbReference type="EMBL" id="KAJ7092336.1"/>
    </source>
</evidence>
<evidence type="ECO:0000256" key="7">
    <source>
        <dbReference type="ARBA" id="ARBA00025795"/>
    </source>
</evidence>
<keyword evidence="3" id="KW-0349">Heme</keyword>
<feature type="signal peptide" evidence="8">
    <location>
        <begin position="1"/>
        <end position="19"/>
    </location>
</feature>
<dbReference type="GO" id="GO:0004601">
    <property type="term" value="F:peroxidase activity"/>
    <property type="evidence" value="ECO:0007669"/>
    <property type="project" value="UniProtKB-KW"/>
</dbReference>
<dbReference type="PANTHER" id="PTHR33577">
    <property type="entry name" value="STERIGMATOCYSTIN BIOSYNTHESIS PEROXIDASE STCC-RELATED"/>
    <property type="match status" value="1"/>
</dbReference>
<evidence type="ECO:0000256" key="3">
    <source>
        <dbReference type="ARBA" id="ARBA00022617"/>
    </source>
</evidence>
<proteinExistence type="inferred from homology"/>